<dbReference type="InterPro" id="IPR028087">
    <property type="entry name" value="Tad_N"/>
</dbReference>
<name>A0ABS8WER0_9GAMM</name>
<keyword evidence="1" id="KW-0472">Membrane</keyword>
<keyword evidence="1" id="KW-1133">Transmembrane helix</keyword>
<keyword evidence="4" id="KW-1185">Reference proteome</keyword>
<comment type="caution">
    <text evidence="3">The sequence shown here is derived from an EMBL/GenBank/DDBJ whole genome shotgun (WGS) entry which is preliminary data.</text>
</comment>
<dbReference type="Pfam" id="PF13400">
    <property type="entry name" value="Tad"/>
    <property type="match status" value="1"/>
</dbReference>
<dbReference type="Proteomes" id="UP001201273">
    <property type="component" value="Unassembled WGS sequence"/>
</dbReference>
<gene>
    <name evidence="3" type="ORF">K6Y31_18335</name>
</gene>
<dbReference type="Gene3D" id="3.40.50.410">
    <property type="entry name" value="von Willebrand factor, type A domain"/>
    <property type="match status" value="1"/>
</dbReference>
<evidence type="ECO:0000259" key="2">
    <source>
        <dbReference type="Pfam" id="PF13400"/>
    </source>
</evidence>
<sequence>MSFFSFQGRQRGAISPSLALMLVGALTFMAVVVETIRLNTASSRLSGAADAALYSGADSENGEADAAQLLAVNSASVDRNGMSAVDGQLMQKEGGATLTVSTRVAPEMTGFIPDSTPVRLSQQVAANTLATTLEIALMLDVSDSMSGGPMTKIKQGLKEFGDIVFSNERRNHHKAVSIIPATGLVNIGDYPAFFHPDSVVLSRGLRLLGKERRWPDLLDREVPGRARGAFCAQLQEDVDGINSVRQVNSAWVAKLEQPPSSNRYRPWLYVSTKEPGITRYGDGTPLLSFKPSSNDNPYLENRRDKLGAFDHADCGVSKIVPFITTKKAFTGGVDSLYSEFNTNNAEGVMWAWRLLSPLWQGHWSSKLADLPRKYGVVSNKKIMVLFSDGNHLINAAVRDKKQLELCRAMKRNGIVIYSIDFENRSPVVQACASSGNYYRASSRNIRTVMKQIALSIDDIVLTR</sequence>
<evidence type="ECO:0000313" key="4">
    <source>
        <dbReference type="Proteomes" id="UP001201273"/>
    </source>
</evidence>
<accession>A0ABS8WER0</accession>
<feature type="domain" description="Putative Flp pilus-assembly TadG-like N-terminal" evidence="2">
    <location>
        <begin position="12"/>
        <end position="58"/>
    </location>
</feature>
<protein>
    <submittedName>
        <fullName evidence="3">Pilus assembly protein FlpL</fullName>
    </submittedName>
</protein>
<keyword evidence="1" id="KW-0812">Transmembrane</keyword>
<dbReference type="EMBL" id="JAIMJA010000024">
    <property type="protein sequence ID" value="MCE2596745.1"/>
    <property type="molecule type" value="Genomic_DNA"/>
</dbReference>
<dbReference type="RefSeq" id="WP_233054415.1">
    <property type="nucleotide sequence ID" value="NZ_CP170335.1"/>
</dbReference>
<feature type="transmembrane region" description="Helical" evidence="1">
    <location>
        <begin position="12"/>
        <end position="33"/>
    </location>
</feature>
<dbReference type="InterPro" id="IPR036465">
    <property type="entry name" value="vWFA_dom_sf"/>
</dbReference>
<evidence type="ECO:0000256" key="1">
    <source>
        <dbReference type="SAM" id="Phobius"/>
    </source>
</evidence>
<proteinExistence type="predicted"/>
<evidence type="ECO:0000313" key="3">
    <source>
        <dbReference type="EMBL" id="MCE2596745.1"/>
    </source>
</evidence>
<reference evidence="3 4" key="1">
    <citation type="journal article" date="2022" name="Environ. Microbiol. Rep.">
        <title>Eco-phylogenetic analyses reveal divergent evolution of vitamin B12 metabolism in the marine bacterial family 'Psychromonadaceae'.</title>
        <authorList>
            <person name="Jin X."/>
            <person name="Yang Y."/>
            <person name="Cao H."/>
            <person name="Gao B."/>
            <person name="Zhao Z."/>
        </authorList>
    </citation>
    <scope>NUCLEOTIDE SEQUENCE [LARGE SCALE GENOMIC DNA]</scope>
    <source>
        <strain evidence="3 4">MKS20</strain>
    </source>
</reference>
<organism evidence="3 4">
    <name type="scientific">Motilimonas cestriensis</name>
    <dbReference type="NCBI Taxonomy" id="2742685"/>
    <lineage>
        <taxon>Bacteria</taxon>
        <taxon>Pseudomonadati</taxon>
        <taxon>Pseudomonadota</taxon>
        <taxon>Gammaproteobacteria</taxon>
        <taxon>Alteromonadales</taxon>
        <taxon>Alteromonadales genera incertae sedis</taxon>
        <taxon>Motilimonas</taxon>
    </lineage>
</organism>
<dbReference type="SUPFAM" id="SSF53300">
    <property type="entry name" value="vWA-like"/>
    <property type="match status" value="1"/>
</dbReference>